<keyword evidence="2" id="KW-0813">Transport</keyword>
<dbReference type="InterPro" id="IPR006121">
    <property type="entry name" value="HMA_dom"/>
</dbReference>
<evidence type="ECO:0000256" key="6">
    <source>
        <dbReference type="ARBA" id="ARBA00022692"/>
    </source>
</evidence>
<keyword evidence="8" id="KW-0476">Mercury</keyword>
<dbReference type="AlphaFoldDB" id="A0A3B0UTE9"/>
<comment type="subcellular location">
    <subcellularLocation>
        <location evidence="1">Cell inner membrane</location>
        <topology evidence="1">Multi-pass membrane protein</topology>
    </subcellularLocation>
</comment>
<dbReference type="NCBIfam" id="NF033556">
    <property type="entry name" value="MerTP_fusion"/>
    <property type="match status" value="1"/>
</dbReference>
<dbReference type="InterPro" id="IPR036163">
    <property type="entry name" value="HMA_dom_sf"/>
</dbReference>
<dbReference type="SUPFAM" id="SSF55008">
    <property type="entry name" value="HMA, heavy metal-associated domain"/>
    <property type="match status" value="1"/>
</dbReference>
<organism evidence="13">
    <name type="scientific">hydrothermal vent metagenome</name>
    <dbReference type="NCBI Taxonomy" id="652676"/>
    <lineage>
        <taxon>unclassified sequences</taxon>
        <taxon>metagenomes</taxon>
        <taxon>ecological metagenomes</taxon>
    </lineage>
</organism>
<keyword evidence="4" id="KW-1003">Cell membrane</keyword>
<dbReference type="GO" id="GO:0005886">
    <property type="term" value="C:plasma membrane"/>
    <property type="evidence" value="ECO:0007669"/>
    <property type="project" value="UniProtKB-SubCell"/>
</dbReference>
<keyword evidence="6 11" id="KW-0812">Transmembrane</keyword>
<keyword evidence="9 11" id="KW-1133">Transmembrane helix</keyword>
<accession>A0A3B0UTE9</accession>
<name>A0A3B0UTE9_9ZZZZ</name>
<keyword evidence="7" id="KW-0479">Metal-binding</keyword>
<evidence type="ECO:0000313" key="13">
    <source>
        <dbReference type="EMBL" id="VAW22956.1"/>
    </source>
</evidence>
<dbReference type="PROSITE" id="PS50846">
    <property type="entry name" value="HMA_2"/>
    <property type="match status" value="1"/>
</dbReference>
<dbReference type="Pfam" id="PF00403">
    <property type="entry name" value="HMA"/>
    <property type="match status" value="1"/>
</dbReference>
<keyword evidence="5" id="KW-0997">Cell inner membrane</keyword>
<evidence type="ECO:0000256" key="4">
    <source>
        <dbReference type="ARBA" id="ARBA00022475"/>
    </source>
</evidence>
<dbReference type="InterPro" id="IPR003457">
    <property type="entry name" value="Transprt_MerT"/>
</dbReference>
<feature type="domain" description="HMA" evidence="12">
    <location>
        <begin position="134"/>
        <end position="200"/>
    </location>
</feature>
<dbReference type="GO" id="GO:0046872">
    <property type="term" value="F:metal ion binding"/>
    <property type="evidence" value="ECO:0007669"/>
    <property type="project" value="UniProtKB-KW"/>
</dbReference>
<evidence type="ECO:0000256" key="1">
    <source>
        <dbReference type="ARBA" id="ARBA00004429"/>
    </source>
</evidence>
<evidence type="ECO:0000256" key="3">
    <source>
        <dbReference type="ARBA" id="ARBA00022466"/>
    </source>
</evidence>
<dbReference type="CDD" id="cd00371">
    <property type="entry name" value="HMA"/>
    <property type="match status" value="1"/>
</dbReference>
<reference evidence="13" key="1">
    <citation type="submission" date="2018-06" db="EMBL/GenBank/DDBJ databases">
        <authorList>
            <person name="Zhirakovskaya E."/>
        </authorList>
    </citation>
    <scope>NUCLEOTIDE SEQUENCE</scope>
</reference>
<evidence type="ECO:0000256" key="11">
    <source>
        <dbReference type="SAM" id="Phobius"/>
    </source>
</evidence>
<dbReference type="Pfam" id="PF02411">
    <property type="entry name" value="MerT"/>
    <property type="match status" value="1"/>
</dbReference>
<evidence type="ECO:0000256" key="10">
    <source>
        <dbReference type="ARBA" id="ARBA00023136"/>
    </source>
</evidence>
<keyword evidence="3" id="KW-0475">Mercuric resistance</keyword>
<evidence type="ECO:0000256" key="5">
    <source>
        <dbReference type="ARBA" id="ARBA00022519"/>
    </source>
</evidence>
<feature type="transmembrane region" description="Helical" evidence="11">
    <location>
        <begin position="95"/>
        <end position="113"/>
    </location>
</feature>
<keyword evidence="10 11" id="KW-0472">Membrane</keyword>
<protein>
    <submittedName>
        <fullName evidence="13">Putative mercuric transport protein</fullName>
    </submittedName>
</protein>
<gene>
    <name evidence="13" type="ORF">MNBD_BACTEROID01-2365</name>
</gene>
<evidence type="ECO:0000256" key="2">
    <source>
        <dbReference type="ARBA" id="ARBA00022448"/>
    </source>
</evidence>
<dbReference type="EMBL" id="UOEP01000182">
    <property type="protein sequence ID" value="VAW22956.1"/>
    <property type="molecule type" value="Genomic_DNA"/>
</dbReference>
<evidence type="ECO:0000256" key="7">
    <source>
        <dbReference type="ARBA" id="ARBA00022723"/>
    </source>
</evidence>
<dbReference type="Gene3D" id="3.30.70.100">
    <property type="match status" value="1"/>
</dbReference>
<evidence type="ECO:0000256" key="8">
    <source>
        <dbReference type="ARBA" id="ARBA00022914"/>
    </source>
</evidence>
<evidence type="ECO:0000256" key="9">
    <source>
        <dbReference type="ARBA" id="ARBA00022989"/>
    </source>
</evidence>
<evidence type="ECO:0000259" key="12">
    <source>
        <dbReference type="PROSITE" id="PS50846"/>
    </source>
</evidence>
<dbReference type="Gene3D" id="1.10.287.910">
    <property type="entry name" value="bacterial mercury transporter, merf"/>
    <property type="match status" value="1"/>
</dbReference>
<dbReference type="GO" id="GO:0015097">
    <property type="term" value="F:mercury ion transmembrane transporter activity"/>
    <property type="evidence" value="ECO:0007669"/>
    <property type="project" value="InterPro"/>
</dbReference>
<feature type="transmembrane region" description="Helical" evidence="11">
    <location>
        <begin position="12"/>
        <end position="38"/>
    </location>
</feature>
<feature type="transmembrane region" description="Helical" evidence="11">
    <location>
        <begin position="50"/>
        <end position="67"/>
    </location>
</feature>
<proteinExistence type="predicted"/>
<sequence length="206" mass="22725">MDNTERSNKKWLGAGILAALAASLCCITPILAILGGLGGVASAFSWLEPFRPYLIALTVIVLGVAWYKTVKPKSADVDCDCEEETKGRFINSKSFLLIITLISALLLAFPYYSGIFVPKQETKKVLIVNEKNLVKMKFSINDMACSACEGHINHNISELEGVLNVETSYKQKESVVLFDTTKTKVKDIEKAVDETGYTVSEYKKTE</sequence>